<evidence type="ECO:0000313" key="3">
    <source>
        <dbReference type="EMBL" id="GGF87572.1"/>
    </source>
</evidence>
<keyword evidence="1" id="KW-0472">Membrane</keyword>
<sequence length="347" mass="38565">MRVFKYLFFALLFLIIGFYLYGLFVLKDEVTVSRDIVIDRPAKVVFKTVNSMHNFNQWSPWPKMDPDAEFIFSGPKFGVGSQMSWSGNQSIGSGVQTIVETVENQQVKTKTVFKSKDNAVSYTTYQLTPVSEDKTRVEWIYETDFDGDIIGRYVGSMLDGMLGPQYEQGLQKLKEVIESQPVYDFSAVSEASLDSQNILFIPIEATKQSEINALMGPAYGQIMGFMQRNQLAMATPPLAVYRQVGGDVSGGFGSWHIDVGVGVAVETLSGITGEIQLGQLPAGSVIKYVQTGPYSQAEKSYEIIDAYMEEQGLVANGDPWEVYINDPGEVAEADLITHIYQPVQQTR</sequence>
<protein>
    <submittedName>
        <fullName evidence="3">Transcriptional regulator</fullName>
    </submittedName>
</protein>
<comment type="caution">
    <text evidence="3">The sequence shown here is derived from an EMBL/GenBank/DDBJ whole genome shotgun (WGS) entry which is preliminary data.</text>
</comment>
<dbReference type="SUPFAM" id="SSF55961">
    <property type="entry name" value="Bet v1-like"/>
    <property type="match status" value="1"/>
</dbReference>
<dbReference type="Gene3D" id="3.30.530.20">
    <property type="match status" value="1"/>
</dbReference>
<gene>
    <name evidence="3" type="ORF">GCM10011365_05800</name>
</gene>
<dbReference type="Proteomes" id="UP000605253">
    <property type="component" value="Unassembled WGS sequence"/>
</dbReference>
<dbReference type="SUPFAM" id="SSF55136">
    <property type="entry name" value="Probable bacterial effector-binding domain"/>
    <property type="match status" value="1"/>
</dbReference>
<dbReference type="InterPro" id="IPR011256">
    <property type="entry name" value="Reg_factor_effector_dom_sf"/>
</dbReference>
<dbReference type="InterPro" id="IPR029442">
    <property type="entry name" value="GyrI-like"/>
</dbReference>
<keyword evidence="1" id="KW-1133">Transmembrane helix</keyword>
<dbReference type="CDD" id="cd07818">
    <property type="entry name" value="SRPBCC_1"/>
    <property type="match status" value="1"/>
</dbReference>
<dbReference type="InterPro" id="IPR019587">
    <property type="entry name" value="Polyketide_cyclase/dehydratase"/>
</dbReference>
<feature type="transmembrane region" description="Helical" evidence="1">
    <location>
        <begin position="6"/>
        <end position="26"/>
    </location>
</feature>
<reference evidence="3" key="1">
    <citation type="journal article" date="2014" name="Int. J. Syst. Evol. Microbiol.">
        <title>Complete genome sequence of Corynebacterium casei LMG S-19264T (=DSM 44701T), isolated from a smear-ripened cheese.</title>
        <authorList>
            <consortium name="US DOE Joint Genome Institute (JGI-PGF)"/>
            <person name="Walter F."/>
            <person name="Albersmeier A."/>
            <person name="Kalinowski J."/>
            <person name="Ruckert C."/>
        </authorList>
    </citation>
    <scope>NUCLEOTIDE SEQUENCE</scope>
    <source>
        <strain evidence="3">CGMCC 1.12181</strain>
    </source>
</reference>
<dbReference type="SMART" id="SM00871">
    <property type="entry name" value="AraC_E_bind"/>
    <property type="match status" value="1"/>
</dbReference>
<reference evidence="3" key="2">
    <citation type="submission" date="2020-09" db="EMBL/GenBank/DDBJ databases">
        <authorList>
            <person name="Sun Q."/>
            <person name="Zhou Y."/>
        </authorList>
    </citation>
    <scope>NUCLEOTIDE SEQUENCE</scope>
    <source>
        <strain evidence="3">CGMCC 1.12181</strain>
    </source>
</reference>
<proteinExistence type="predicted"/>
<feature type="domain" description="AraC effector-binding" evidence="2">
    <location>
        <begin position="186"/>
        <end position="344"/>
    </location>
</feature>
<keyword evidence="4" id="KW-1185">Reference proteome</keyword>
<dbReference type="InterPro" id="IPR010499">
    <property type="entry name" value="AraC_E-bd"/>
</dbReference>
<accession>A0A917FL35</accession>
<name>A0A917FL35_9GAMM</name>
<dbReference type="Gene3D" id="3.20.80.10">
    <property type="entry name" value="Regulatory factor, effector binding domain"/>
    <property type="match status" value="1"/>
</dbReference>
<organism evidence="3 4">
    <name type="scientific">Marinicella pacifica</name>
    <dbReference type="NCBI Taxonomy" id="1171543"/>
    <lineage>
        <taxon>Bacteria</taxon>
        <taxon>Pseudomonadati</taxon>
        <taxon>Pseudomonadota</taxon>
        <taxon>Gammaproteobacteria</taxon>
        <taxon>Lysobacterales</taxon>
        <taxon>Marinicellaceae</taxon>
        <taxon>Marinicella</taxon>
    </lineage>
</organism>
<dbReference type="InterPro" id="IPR023393">
    <property type="entry name" value="START-like_dom_sf"/>
</dbReference>
<dbReference type="RefSeq" id="WP_188364175.1">
    <property type="nucleotide sequence ID" value="NZ_BAABJF010000032.1"/>
</dbReference>
<evidence type="ECO:0000259" key="2">
    <source>
        <dbReference type="SMART" id="SM00871"/>
    </source>
</evidence>
<dbReference type="AlphaFoldDB" id="A0A917FL35"/>
<evidence type="ECO:0000313" key="4">
    <source>
        <dbReference type="Proteomes" id="UP000605253"/>
    </source>
</evidence>
<dbReference type="Pfam" id="PF06445">
    <property type="entry name" value="GyrI-like"/>
    <property type="match status" value="1"/>
</dbReference>
<dbReference type="Pfam" id="PF10604">
    <property type="entry name" value="Polyketide_cyc2"/>
    <property type="match status" value="1"/>
</dbReference>
<evidence type="ECO:0000256" key="1">
    <source>
        <dbReference type="SAM" id="Phobius"/>
    </source>
</evidence>
<dbReference type="EMBL" id="BMEO01000002">
    <property type="protein sequence ID" value="GGF87572.1"/>
    <property type="molecule type" value="Genomic_DNA"/>
</dbReference>
<keyword evidence="1" id="KW-0812">Transmembrane</keyword>